<organism evidence="2">
    <name type="scientific">Brassica oleracea</name>
    <name type="common">Wild cabbage</name>
    <dbReference type="NCBI Taxonomy" id="3712"/>
    <lineage>
        <taxon>Eukaryota</taxon>
        <taxon>Viridiplantae</taxon>
        <taxon>Streptophyta</taxon>
        <taxon>Embryophyta</taxon>
        <taxon>Tracheophyta</taxon>
        <taxon>Spermatophyta</taxon>
        <taxon>Magnoliopsida</taxon>
        <taxon>eudicotyledons</taxon>
        <taxon>Gunneridae</taxon>
        <taxon>Pentapetalae</taxon>
        <taxon>rosids</taxon>
        <taxon>malvids</taxon>
        <taxon>Brassicales</taxon>
        <taxon>Brassicaceae</taxon>
        <taxon>Brassiceae</taxon>
        <taxon>Brassica</taxon>
    </lineage>
</organism>
<feature type="signal peptide" evidence="1">
    <location>
        <begin position="1"/>
        <end position="23"/>
    </location>
</feature>
<sequence length="53" mass="5977">MASVLLLFLVFVFDLTAFGLAVAAEQRRTTWKLLMNQEIQATVYEKDIATGLE</sequence>
<accession>A0A3P6FRI0</accession>
<name>A0A3P6FRI0_BRAOL</name>
<gene>
    <name evidence="2" type="ORF">BOLC1T03735H</name>
</gene>
<keyword evidence="1" id="KW-0732">Signal</keyword>
<reference evidence="2" key="1">
    <citation type="submission" date="2018-11" db="EMBL/GenBank/DDBJ databases">
        <authorList>
            <consortium name="Genoscope - CEA"/>
            <person name="William W."/>
        </authorList>
    </citation>
    <scope>NUCLEOTIDE SEQUENCE</scope>
</reference>
<dbReference type="EMBL" id="LR031878">
    <property type="protein sequence ID" value="VDD51346.1"/>
    <property type="molecule type" value="Genomic_DNA"/>
</dbReference>
<evidence type="ECO:0000313" key="2">
    <source>
        <dbReference type="EMBL" id="VDD51346.1"/>
    </source>
</evidence>
<protein>
    <submittedName>
        <fullName evidence="2">Uncharacterized protein</fullName>
    </submittedName>
</protein>
<feature type="chain" id="PRO_5018241159" evidence="1">
    <location>
        <begin position="24"/>
        <end position="53"/>
    </location>
</feature>
<evidence type="ECO:0000256" key="1">
    <source>
        <dbReference type="SAM" id="SignalP"/>
    </source>
</evidence>
<dbReference type="AlphaFoldDB" id="A0A3P6FRI0"/>
<proteinExistence type="predicted"/>